<dbReference type="Proteomes" id="UP000254554">
    <property type="component" value="Unassembled WGS sequence"/>
</dbReference>
<evidence type="ECO:0000256" key="1">
    <source>
        <dbReference type="ARBA" id="ARBA00022729"/>
    </source>
</evidence>
<sequence length="271" mass="30122">MMRQKPADFFPPSFSIRSFFVALSSVILVSTTGYAKANELPSPSKQKPLSWFHPFVILTGGVAAAKTGHSQTITREGDFTIYQYTSDHSHSNRMLWGGSLGTEIPLASQWDLQLGIGFYRPNDFSGSGILLQGIDEQSTDEFAYNYKVKTSQLFFEGKLLHSIKEIFHPYVSLGLGAAFNKASDYEVEVPPFLTFTPEFEDHNTSNFAYSLGLGMDLDLGKHWRLGIGYRYVGLGDADFGRGTLDDLPFTPTLTSGHLYLQEGIVQVSYLI</sequence>
<feature type="domain" description="Outer membrane protein beta-barrel" evidence="2">
    <location>
        <begin position="72"/>
        <end position="237"/>
    </location>
</feature>
<dbReference type="Gene3D" id="2.40.160.20">
    <property type="match status" value="1"/>
</dbReference>
<name>A0A377GCV5_9GAMM</name>
<dbReference type="InterPro" id="IPR011250">
    <property type="entry name" value="OMP/PagP_B-barrel"/>
</dbReference>
<dbReference type="STRING" id="1094715.GCA_000236165_02097"/>
<dbReference type="EMBL" id="UGGT01000001">
    <property type="protein sequence ID" value="STO22168.1"/>
    <property type="molecule type" value="Genomic_DNA"/>
</dbReference>
<evidence type="ECO:0000259" key="2">
    <source>
        <dbReference type="Pfam" id="PF13505"/>
    </source>
</evidence>
<dbReference type="Pfam" id="PF13505">
    <property type="entry name" value="OMP_b-brl"/>
    <property type="match status" value="1"/>
</dbReference>
<keyword evidence="4" id="KW-1185">Reference proteome</keyword>
<dbReference type="AlphaFoldDB" id="A0A377GCV5"/>
<gene>
    <name evidence="3" type="ORF">NCTC11370_02253</name>
</gene>
<reference evidence="3 4" key="1">
    <citation type="submission" date="2018-06" db="EMBL/GenBank/DDBJ databases">
        <authorList>
            <consortium name="Pathogen Informatics"/>
            <person name="Doyle S."/>
        </authorList>
    </citation>
    <scope>NUCLEOTIDE SEQUENCE [LARGE SCALE GENOMIC DNA]</scope>
    <source>
        <strain evidence="3 4">NCTC11370</strain>
    </source>
</reference>
<protein>
    <submittedName>
        <fullName evidence="3">Opacity protein and related surface antigens</fullName>
    </submittedName>
</protein>
<organism evidence="3 4">
    <name type="scientific">Fluoribacter dumoffii</name>
    <dbReference type="NCBI Taxonomy" id="463"/>
    <lineage>
        <taxon>Bacteria</taxon>
        <taxon>Pseudomonadati</taxon>
        <taxon>Pseudomonadota</taxon>
        <taxon>Gammaproteobacteria</taxon>
        <taxon>Legionellales</taxon>
        <taxon>Legionellaceae</taxon>
        <taxon>Fluoribacter</taxon>
    </lineage>
</organism>
<proteinExistence type="predicted"/>
<accession>A0A377GCV5</accession>
<evidence type="ECO:0000313" key="4">
    <source>
        <dbReference type="Proteomes" id="UP000254554"/>
    </source>
</evidence>
<keyword evidence="1" id="KW-0732">Signal</keyword>
<evidence type="ECO:0000313" key="3">
    <source>
        <dbReference type="EMBL" id="STO22168.1"/>
    </source>
</evidence>
<dbReference type="InterPro" id="IPR027385">
    <property type="entry name" value="Beta-barrel_OMP"/>
</dbReference>
<dbReference type="RefSeq" id="WP_019350064.1">
    <property type="nucleotide sequence ID" value="NZ_JAPHOO010000001.1"/>
</dbReference>
<dbReference type="SUPFAM" id="SSF56925">
    <property type="entry name" value="OMPA-like"/>
    <property type="match status" value="1"/>
</dbReference>
<dbReference type="GeneID" id="93293023"/>